<protein>
    <submittedName>
        <fullName evidence="1">Uncharacterized protein</fullName>
    </submittedName>
</protein>
<organism evidence="1 2">
    <name type="scientific">Stylosanthes scabra</name>
    <dbReference type="NCBI Taxonomy" id="79078"/>
    <lineage>
        <taxon>Eukaryota</taxon>
        <taxon>Viridiplantae</taxon>
        <taxon>Streptophyta</taxon>
        <taxon>Embryophyta</taxon>
        <taxon>Tracheophyta</taxon>
        <taxon>Spermatophyta</taxon>
        <taxon>Magnoliopsida</taxon>
        <taxon>eudicotyledons</taxon>
        <taxon>Gunneridae</taxon>
        <taxon>Pentapetalae</taxon>
        <taxon>rosids</taxon>
        <taxon>fabids</taxon>
        <taxon>Fabales</taxon>
        <taxon>Fabaceae</taxon>
        <taxon>Papilionoideae</taxon>
        <taxon>50 kb inversion clade</taxon>
        <taxon>dalbergioids sensu lato</taxon>
        <taxon>Dalbergieae</taxon>
        <taxon>Pterocarpus clade</taxon>
        <taxon>Stylosanthes</taxon>
    </lineage>
</organism>
<keyword evidence="2" id="KW-1185">Reference proteome</keyword>
<accession>A0ABU6VUD9</accession>
<comment type="caution">
    <text evidence="1">The sequence shown here is derived from an EMBL/GenBank/DDBJ whole genome shotgun (WGS) entry which is preliminary data.</text>
</comment>
<gene>
    <name evidence="1" type="ORF">PIB30_086719</name>
</gene>
<dbReference type="EMBL" id="JASCZI010152531">
    <property type="protein sequence ID" value="MED6176293.1"/>
    <property type="molecule type" value="Genomic_DNA"/>
</dbReference>
<evidence type="ECO:0000313" key="1">
    <source>
        <dbReference type="EMBL" id="MED6176293.1"/>
    </source>
</evidence>
<dbReference type="Proteomes" id="UP001341840">
    <property type="component" value="Unassembled WGS sequence"/>
</dbReference>
<evidence type="ECO:0000313" key="2">
    <source>
        <dbReference type="Proteomes" id="UP001341840"/>
    </source>
</evidence>
<name>A0ABU6VUD9_9FABA</name>
<sequence length="360" mass="41440">MVHKTQATGRSRNTQTTPLSRVPLRQWFANKALWRDFQDFYMKKTILKPRYLPEGLIPEDRYPVFWRLMEKQHLWGFLSFRERYYPRLMAAVATTLKIEDTLDGQLAGVKYALDLGELASIWGLRNGRVLCKGGRNPPNYMGRLNHERAIETLRLSGLPGGKYSVRNMTMDHRLLHFMLSYVLIPRAGNHGTVSEEDMIILLVMVDEVILHWPYLLAYQLYYYSIRQVESGLGHGMLWTKVFEYLDINLSGEEAVPVGEDKAITQRQLNQMRRNLNVAGAGNVAHEARDEDIPHQPAVGSVQQFPPELMESFSQGIQSFRSAWGENSLNLGRQLDGFETQLTRHGEEIHGLGEDVRGWFH</sequence>
<reference evidence="1 2" key="1">
    <citation type="journal article" date="2023" name="Plants (Basel)">
        <title>Bridging the Gap: Combining Genomics and Transcriptomics Approaches to Understand Stylosanthes scabra, an Orphan Legume from the Brazilian Caatinga.</title>
        <authorList>
            <person name="Ferreira-Neto J.R.C."/>
            <person name="da Silva M.D."/>
            <person name="Binneck E."/>
            <person name="de Melo N.F."/>
            <person name="da Silva R.H."/>
            <person name="de Melo A.L.T.M."/>
            <person name="Pandolfi V."/>
            <person name="Bustamante F.O."/>
            <person name="Brasileiro-Vidal A.C."/>
            <person name="Benko-Iseppon A.M."/>
        </authorList>
    </citation>
    <scope>NUCLEOTIDE SEQUENCE [LARGE SCALE GENOMIC DNA]</scope>
    <source>
        <tissue evidence="1">Leaves</tissue>
    </source>
</reference>
<proteinExistence type="predicted"/>